<gene>
    <name evidence="1" type="ORF">SAPIO_CDS2545</name>
</gene>
<dbReference type="Proteomes" id="UP000028545">
    <property type="component" value="Unassembled WGS sequence"/>
</dbReference>
<dbReference type="OrthoDB" id="3257981at2759"/>
<dbReference type="GeneID" id="27721617"/>
<accession>A0A084GCQ0</accession>
<evidence type="ECO:0000313" key="1">
    <source>
        <dbReference type="EMBL" id="KEZ45112.1"/>
    </source>
</evidence>
<dbReference type="OMA" id="MMSARIQ"/>
<dbReference type="HOGENOM" id="CLU_1778537_0_0_1"/>
<protein>
    <submittedName>
        <fullName evidence="1">Uncharacterized protein</fullName>
    </submittedName>
</protein>
<evidence type="ECO:0000313" key="2">
    <source>
        <dbReference type="Proteomes" id="UP000028545"/>
    </source>
</evidence>
<name>A0A084GCQ0_PSEDA</name>
<dbReference type="KEGG" id="sapo:SAPIO_CDS2545"/>
<dbReference type="VEuPathDB" id="FungiDB:SAPIO_CDS2545"/>
<comment type="caution">
    <text evidence="1">The sequence shown here is derived from an EMBL/GenBank/DDBJ whole genome shotgun (WGS) entry which is preliminary data.</text>
</comment>
<sequence>MTANSKMMSARIQIASADELETSIEQSIYWTLIPVTWKISPPDLNTLTSGSRAAESSFVCDKKNDRGYYLVPSEDPKNNSFSRSGRIDAIGCREFEMLPGTDELGCVWGGITKEDIVMGSLATYKANGNKNVGGSEPWSLKESKAD</sequence>
<keyword evidence="2" id="KW-1185">Reference proteome</keyword>
<proteinExistence type="predicted"/>
<dbReference type="EMBL" id="JOWA01000086">
    <property type="protein sequence ID" value="KEZ45112.1"/>
    <property type="molecule type" value="Genomic_DNA"/>
</dbReference>
<reference evidence="1 2" key="1">
    <citation type="journal article" date="2014" name="Genome Announc.">
        <title>Draft genome sequence of the pathogenic fungus Scedosporium apiospermum.</title>
        <authorList>
            <person name="Vandeputte P."/>
            <person name="Ghamrawi S."/>
            <person name="Rechenmann M."/>
            <person name="Iltis A."/>
            <person name="Giraud S."/>
            <person name="Fleury M."/>
            <person name="Thornton C."/>
            <person name="Delhaes L."/>
            <person name="Meyer W."/>
            <person name="Papon N."/>
            <person name="Bouchara J.P."/>
        </authorList>
    </citation>
    <scope>NUCLEOTIDE SEQUENCE [LARGE SCALE GENOMIC DNA]</scope>
    <source>
        <strain evidence="1 2">IHEM 14462</strain>
    </source>
</reference>
<organism evidence="1 2">
    <name type="scientific">Pseudallescheria apiosperma</name>
    <name type="common">Scedosporium apiospermum</name>
    <dbReference type="NCBI Taxonomy" id="563466"/>
    <lineage>
        <taxon>Eukaryota</taxon>
        <taxon>Fungi</taxon>
        <taxon>Dikarya</taxon>
        <taxon>Ascomycota</taxon>
        <taxon>Pezizomycotina</taxon>
        <taxon>Sordariomycetes</taxon>
        <taxon>Hypocreomycetidae</taxon>
        <taxon>Microascales</taxon>
        <taxon>Microascaceae</taxon>
        <taxon>Scedosporium</taxon>
    </lineage>
</organism>
<dbReference type="RefSeq" id="XP_016644911.1">
    <property type="nucleotide sequence ID" value="XM_016785535.1"/>
</dbReference>
<dbReference type="AlphaFoldDB" id="A0A084GCQ0"/>